<dbReference type="PANTHER" id="PTHR43566:SF1">
    <property type="entry name" value="AAA+ ATPASE DOMAIN-CONTAINING PROTEIN"/>
    <property type="match status" value="1"/>
</dbReference>
<gene>
    <name evidence="3" type="ordered locus">Cag_0509</name>
</gene>
<evidence type="ECO:0000259" key="1">
    <source>
        <dbReference type="Pfam" id="PF13173"/>
    </source>
</evidence>
<dbReference type="CDD" id="cd00009">
    <property type="entry name" value="AAA"/>
    <property type="match status" value="1"/>
</dbReference>
<dbReference type="Pfam" id="PF13173">
    <property type="entry name" value="AAA_14"/>
    <property type="match status" value="1"/>
</dbReference>
<dbReference type="InterPro" id="IPR027417">
    <property type="entry name" value="P-loop_NTPase"/>
</dbReference>
<evidence type="ECO:0000259" key="2">
    <source>
        <dbReference type="Pfam" id="PF13635"/>
    </source>
</evidence>
<dbReference type="Pfam" id="PF13635">
    <property type="entry name" value="DUF4143"/>
    <property type="match status" value="1"/>
</dbReference>
<accession>Q3AT93</accession>
<sequence length="396" mass="45217">MVIKRAQKALLTERLENEPRNFIQVLYGPRQVGKTTIAQQFMQTTSLPVHFVSADYVAVEQSHWISQQWETARMKLRQSEQQQAVLIIDEIQKINNWSEVVKKEWDSDTANQLSLKVVLLGSSRLLLQQGLTESLAGRFETLYVGHWSYSEMREAFNVTPEEFVWFGGYPGAASLIYDEERWQRYITDSLIETSISKDILMLTRVDKPALMKRLFELGCSYSGQILSYTKILGQLQDAGNTTTLAHYLRLLDSAGLLGALEKYSIETVRRRASIPKFQVHNSALLSAQQPLAFRDVVSNPALWGRWVESAIGSHLLNYTRTHNLELYYWREGNHEVDFVLVHKGRAIGLEIKSEHSQQTAGMGAFAKQCKPYKVLLVGDSGIAWQEFLTLNPLELF</sequence>
<dbReference type="KEGG" id="cch:Cag_0509"/>
<feature type="domain" description="DUF4143" evidence="2">
    <location>
        <begin position="197"/>
        <end position="353"/>
    </location>
</feature>
<dbReference type="EMBL" id="CP000108">
    <property type="protein sequence ID" value="ABB27782.1"/>
    <property type="molecule type" value="Genomic_DNA"/>
</dbReference>
<dbReference type="Gene3D" id="3.40.50.300">
    <property type="entry name" value="P-loop containing nucleotide triphosphate hydrolases"/>
    <property type="match status" value="1"/>
</dbReference>
<dbReference type="SUPFAM" id="SSF52540">
    <property type="entry name" value="P-loop containing nucleoside triphosphate hydrolases"/>
    <property type="match status" value="1"/>
</dbReference>
<evidence type="ECO:0000313" key="3">
    <source>
        <dbReference type="EMBL" id="ABB27782.1"/>
    </source>
</evidence>
<dbReference type="eggNOG" id="COG1373">
    <property type="taxonomic scope" value="Bacteria"/>
</dbReference>
<dbReference type="HOGENOM" id="CLU_057663_0_0_10"/>
<dbReference type="InterPro" id="IPR025420">
    <property type="entry name" value="DUF4143"/>
</dbReference>
<dbReference type="PANTHER" id="PTHR43566">
    <property type="entry name" value="CONSERVED PROTEIN"/>
    <property type="match status" value="1"/>
</dbReference>
<reference evidence="3" key="1">
    <citation type="submission" date="2005-08" db="EMBL/GenBank/DDBJ databases">
        <title>Complete sequence of Chlorobium chlorochromatii CaD3.</title>
        <authorList>
            <person name="Copeland A."/>
            <person name="Lucas S."/>
            <person name="Lapidus A."/>
            <person name="Barry K."/>
            <person name="Detter J.C."/>
            <person name="Glavina T."/>
            <person name="Hammon N."/>
            <person name="Israni S."/>
            <person name="Pitluck S."/>
            <person name="Bryant D."/>
            <person name="Schmutz J."/>
            <person name="Larimer F."/>
            <person name="Land M."/>
            <person name="Kyrpides N."/>
            <person name="Ivanova N."/>
            <person name="Richardson P."/>
        </authorList>
    </citation>
    <scope>NUCLEOTIDE SEQUENCE [LARGE SCALE GENOMIC DNA]</scope>
    <source>
        <strain evidence="3">CaD3</strain>
    </source>
</reference>
<dbReference type="InterPro" id="IPR041682">
    <property type="entry name" value="AAA_14"/>
</dbReference>
<organism evidence="3">
    <name type="scientific">Chlorobium chlorochromatii (strain CaD3)</name>
    <dbReference type="NCBI Taxonomy" id="340177"/>
    <lineage>
        <taxon>Bacteria</taxon>
        <taxon>Pseudomonadati</taxon>
        <taxon>Chlorobiota</taxon>
        <taxon>Chlorobiia</taxon>
        <taxon>Chlorobiales</taxon>
        <taxon>Chlorobiaceae</taxon>
        <taxon>Chlorobium/Pelodictyon group</taxon>
        <taxon>Chlorobium</taxon>
    </lineage>
</organism>
<proteinExistence type="predicted"/>
<dbReference type="STRING" id="340177.Cag_0509"/>
<feature type="domain" description="AAA" evidence="1">
    <location>
        <begin position="23"/>
        <end position="152"/>
    </location>
</feature>
<name>Q3AT93_CHLCH</name>
<dbReference type="AlphaFoldDB" id="Q3AT93"/>
<dbReference type="OrthoDB" id="9778168at2"/>
<evidence type="ECO:0008006" key="4">
    <source>
        <dbReference type="Google" id="ProtNLM"/>
    </source>
</evidence>
<protein>
    <recommendedName>
        <fullName evidence="4">ATPase</fullName>
    </recommendedName>
</protein>